<dbReference type="GO" id="GO:0008239">
    <property type="term" value="F:dipeptidyl-peptidase activity"/>
    <property type="evidence" value="ECO:0007669"/>
    <property type="project" value="TreeGrafter"/>
</dbReference>
<proteinExistence type="inferred from homology"/>
<dbReference type="PANTHER" id="PTHR11010:SF119">
    <property type="entry name" value="PROLYL OLIGOPEPTIDASE"/>
    <property type="match status" value="1"/>
</dbReference>
<dbReference type="Pfam" id="PF05577">
    <property type="entry name" value="Peptidase_S28"/>
    <property type="match status" value="1"/>
</dbReference>
<reference evidence="7 8" key="1">
    <citation type="journal article" date="2016" name="Sci. Rep.">
        <title>The genome sequence of the outbreeding globe artichoke constructed de novo incorporating a phase-aware low-pass sequencing strategy of F1 progeny.</title>
        <authorList>
            <person name="Scaglione D."/>
            <person name="Reyes-Chin-Wo S."/>
            <person name="Acquadro A."/>
            <person name="Froenicke L."/>
            <person name="Portis E."/>
            <person name="Beitel C."/>
            <person name="Tirone M."/>
            <person name="Mauro R."/>
            <person name="Lo Monaco A."/>
            <person name="Mauromicale G."/>
            <person name="Faccioli P."/>
            <person name="Cattivelli L."/>
            <person name="Rieseberg L."/>
            <person name="Michelmore R."/>
            <person name="Lanteri S."/>
        </authorList>
    </citation>
    <scope>NUCLEOTIDE SEQUENCE [LARGE SCALE GENOMIC DNA]</scope>
    <source>
        <strain evidence="7">2C</strain>
    </source>
</reference>
<dbReference type="SUPFAM" id="SSF53474">
    <property type="entry name" value="alpha/beta-Hydrolases"/>
    <property type="match status" value="1"/>
</dbReference>
<organism evidence="7 8">
    <name type="scientific">Cynara cardunculus var. scolymus</name>
    <name type="common">Globe artichoke</name>
    <name type="synonym">Cynara scolymus</name>
    <dbReference type="NCBI Taxonomy" id="59895"/>
    <lineage>
        <taxon>Eukaryota</taxon>
        <taxon>Viridiplantae</taxon>
        <taxon>Streptophyta</taxon>
        <taxon>Embryophyta</taxon>
        <taxon>Tracheophyta</taxon>
        <taxon>Spermatophyta</taxon>
        <taxon>Magnoliopsida</taxon>
        <taxon>eudicotyledons</taxon>
        <taxon>Gunneridae</taxon>
        <taxon>Pentapetalae</taxon>
        <taxon>asterids</taxon>
        <taxon>campanulids</taxon>
        <taxon>Asterales</taxon>
        <taxon>Asteraceae</taxon>
        <taxon>Carduoideae</taxon>
        <taxon>Cardueae</taxon>
        <taxon>Carduinae</taxon>
        <taxon>Cynara</taxon>
    </lineage>
</organism>
<keyword evidence="4" id="KW-0378">Hydrolase</keyword>
<protein>
    <submittedName>
        <fullName evidence="7">Peptidase S28</fullName>
    </submittedName>
</protein>
<dbReference type="InterPro" id="IPR029058">
    <property type="entry name" value="AB_hydrolase_fold"/>
</dbReference>
<accession>A0A103Y5I4</accession>
<dbReference type="GO" id="GO:0006508">
    <property type="term" value="P:proteolysis"/>
    <property type="evidence" value="ECO:0007669"/>
    <property type="project" value="UniProtKB-KW"/>
</dbReference>
<evidence type="ECO:0000256" key="1">
    <source>
        <dbReference type="ARBA" id="ARBA00011079"/>
    </source>
</evidence>
<evidence type="ECO:0000256" key="6">
    <source>
        <dbReference type="SAM" id="MobiDB-lite"/>
    </source>
</evidence>
<name>A0A103Y5I4_CYNCS</name>
<evidence type="ECO:0000313" key="7">
    <source>
        <dbReference type="EMBL" id="KVI02900.1"/>
    </source>
</evidence>
<evidence type="ECO:0000256" key="5">
    <source>
        <dbReference type="ARBA" id="ARBA00023180"/>
    </source>
</evidence>
<keyword evidence="5" id="KW-0325">Glycoprotein</keyword>
<dbReference type="EMBL" id="LEKV01002619">
    <property type="protein sequence ID" value="KVI02900.1"/>
    <property type="molecule type" value="Genomic_DNA"/>
</dbReference>
<comment type="similarity">
    <text evidence="1">Belongs to the peptidase S28 family.</text>
</comment>
<evidence type="ECO:0000256" key="3">
    <source>
        <dbReference type="ARBA" id="ARBA00022729"/>
    </source>
</evidence>
<dbReference type="GO" id="GO:0070008">
    <property type="term" value="F:serine-type exopeptidase activity"/>
    <property type="evidence" value="ECO:0007669"/>
    <property type="project" value="InterPro"/>
</dbReference>
<dbReference type="Gramene" id="KVI02900">
    <property type="protein sequence ID" value="KVI02900"/>
    <property type="gene ID" value="Ccrd_018809"/>
</dbReference>
<keyword evidence="8" id="KW-1185">Reference proteome</keyword>
<dbReference type="Gene3D" id="3.40.50.1820">
    <property type="entry name" value="alpha/beta hydrolase"/>
    <property type="match status" value="1"/>
</dbReference>
<dbReference type="PANTHER" id="PTHR11010">
    <property type="entry name" value="PROTEASE S28 PRO-X CARBOXYPEPTIDASE-RELATED"/>
    <property type="match status" value="1"/>
</dbReference>
<sequence>VLAKKFGAAVVTLEHRYYGKSSPFKTLTTENLKFLSSKQALFDLAAFRQFYQASCGYLTCNRTDESLNLKLNRANVENPWFVFGISYAGALSAWFRLKFPHLTCGSLASSGVVHAILNFTEYDQQIGKSAGPECKAVLQEVTRLVELRLTSDGEALKTIFGASAGAYAKYVNEYYVGSFGVNIQSYTQEYLKKTTLSDSESGDRLWWFQVCTEVAFFQVAPANDSIRSSKIDIGYMTKTHFLICSQIVFTNGSQDPWRHASKQNSSPGRNSKNCSSPDAVNKVRQQMIEQIDLWLSQCHAAGRSSM</sequence>
<gene>
    <name evidence="7" type="ORF">Ccrd_018809</name>
</gene>
<feature type="compositionally biased region" description="Polar residues" evidence="6">
    <location>
        <begin position="262"/>
        <end position="279"/>
    </location>
</feature>
<feature type="region of interest" description="Disordered" evidence="6">
    <location>
        <begin position="255"/>
        <end position="279"/>
    </location>
</feature>
<keyword evidence="3" id="KW-0732">Signal</keyword>
<dbReference type="GO" id="GO:0005773">
    <property type="term" value="C:vacuole"/>
    <property type="evidence" value="ECO:0007669"/>
    <property type="project" value="TreeGrafter"/>
</dbReference>
<keyword evidence="2" id="KW-0645">Protease</keyword>
<evidence type="ECO:0000313" key="8">
    <source>
        <dbReference type="Proteomes" id="UP000243975"/>
    </source>
</evidence>
<evidence type="ECO:0000256" key="4">
    <source>
        <dbReference type="ARBA" id="ARBA00022801"/>
    </source>
</evidence>
<feature type="non-terminal residue" evidence="7">
    <location>
        <position position="1"/>
    </location>
</feature>
<dbReference type="OMA" id="ANVENPW"/>
<dbReference type="InterPro" id="IPR008758">
    <property type="entry name" value="Peptidase_S28"/>
</dbReference>
<comment type="caution">
    <text evidence="7">The sequence shown here is derived from an EMBL/GenBank/DDBJ whole genome shotgun (WGS) entry which is preliminary data.</text>
</comment>
<dbReference type="AlphaFoldDB" id="A0A103Y5I4"/>
<dbReference type="Proteomes" id="UP000243975">
    <property type="component" value="Unassembled WGS sequence"/>
</dbReference>
<evidence type="ECO:0000256" key="2">
    <source>
        <dbReference type="ARBA" id="ARBA00022670"/>
    </source>
</evidence>